<protein>
    <submittedName>
        <fullName evidence="1">Uncharacterized protein</fullName>
    </submittedName>
</protein>
<name>A0A8T1BTB1_9STRA</name>
<dbReference type="AlphaFoldDB" id="A0A8T1BTB1"/>
<accession>A0A8T1BTB1</accession>
<dbReference type="Proteomes" id="UP000774804">
    <property type="component" value="Unassembled WGS sequence"/>
</dbReference>
<comment type="caution">
    <text evidence="1">The sequence shown here is derived from an EMBL/GenBank/DDBJ whole genome shotgun (WGS) entry which is preliminary data.</text>
</comment>
<organism evidence="1 2">
    <name type="scientific">Phytophthora cactorum</name>
    <dbReference type="NCBI Taxonomy" id="29920"/>
    <lineage>
        <taxon>Eukaryota</taxon>
        <taxon>Sar</taxon>
        <taxon>Stramenopiles</taxon>
        <taxon>Oomycota</taxon>
        <taxon>Peronosporomycetes</taxon>
        <taxon>Peronosporales</taxon>
        <taxon>Peronosporaceae</taxon>
        <taxon>Phytophthora</taxon>
    </lineage>
</organism>
<evidence type="ECO:0000313" key="2">
    <source>
        <dbReference type="Proteomes" id="UP000774804"/>
    </source>
</evidence>
<reference evidence="1" key="1">
    <citation type="submission" date="2018-10" db="EMBL/GenBank/DDBJ databases">
        <title>Effector identification in a new, highly contiguous assembly of the strawberry crown rot pathogen Phytophthora cactorum.</title>
        <authorList>
            <person name="Armitage A.D."/>
            <person name="Nellist C.F."/>
            <person name="Bates H."/>
            <person name="Vickerstaff R.J."/>
            <person name="Harrison R.J."/>
        </authorList>
    </citation>
    <scope>NUCLEOTIDE SEQUENCE</scope>
    <source>
        <strain evidence="1">4032</strain>
    </source>
</reference>
<dbReference type="EMBL" id="RCMI01000546">
    <property type="protein sequence ID" value="KAG2906174.1"/>
    <property type="molecule type" value="Genomic_DNA"/>
</dbReference>
<sequence>MNDMSVKQLVYVNEFNSNYVAIKRRLEIASRESSGPGCAICVLEMCVKDMRRLSFQFIGIGVGVSTDGKSAVVDTLWASKKEKTNILTLLARSIDAMLADPSYGK</sequence>
<evidence type="ECO:0000313" key="1">
    <source>
        <dbReference type="EMBL" id="KAG2906174.1"/>
    </source>
</evidence>
<gene>
    <name evidence="1" type="ORF">PC115_g14366</name>
</gene>
<proteinExistence type="predicted"/>